<organism evidence="11 12">
    <name type="scientific">Eschrichtius robustus</name>
    <name type="common">California gray whale</name>
    <name type="synonym">Eschrichtius gibbosus</name>
    <dbReference type="NCBI Taxonomy" id="9764"/>
    <lineage>
        <taxon>Eukaryota</taxon>
        <taxon>Metazoa</taxon>
        <taxon>Chordata</taxon>
        <taxon>Craniata</taxon>
        <taxon>Vertebrata</taxon>
        <taxon>Euteleostomi</taxon>
        <taxon>Mammalia</taxon>
        <taxon>Eutheria</taxon>
        <taxon>Laurasiatheria</taxon>
        <taxon>Artiodactyla</taxon>
        <taxon>Whippomorpha</taxon>
        <taxon>Cetacea</taxon>
        <taxon>Mysticeti</taxon>
        <taxon>Eschrichtiidae</taxon>
        <taxon>Eschrichtius</taxon>
    </lineage>
</organism>
<dbReference type="AlphaFoldDB" id="A0AB34HSS4"/>
<keyword evidence="3" id="KW-0813">Transport</keyword>
<evidence type="ECO:0000256" key="2">
    <source>
        <dbReference type="ARBA" id="ARBA00005792"/>
    </source>
</evidence>
<keyword evidence="6" id="KW-0653">Protein transport</keyword>
<dbReference type="GO" id="GO:0030943">
    <property type="term" value="F:mitochondrion targeting sequence binding"/>
    <property type="evidence" value="ECO:0007669"/>
    <property type="project" value="TreeGrafter"/>
</dbReference>
<dbReference type="GO" id="GO:0016031">
    <property type="term" value="P:tRNA import into mitochondrion"/>
    <property type="evidence" value="ECO:0007669"/>
    <property type="project" value="TreeGrafter"/>
</dbReference>
<dbReference type="EMBL" id="JAIQCJ010000888">
    <property type="protein sequence ID" value="KAJ8794106.1"/>
    <property type="molecule type" value="Genomic_DNA"/>
</dbReference>
<dbReference type="InterPro" id="IPR023392">
    <property type="entry name" value="Tom20_dom_sf"/>
</dbReference>
<dbReference type="GO" id="GO:0005742">
    <property type="term" value="C:mitochondrial outer membrane translocase complex"/>
    <property type="evidence" value="ECO:0007669"/>
    <property type="project" value="InterPro"/>
</dbReference>
<keyword evidence="12" id="KW-1185">Reference proteome</keyword>
<dbReference type="GO" id="GO:0006605">
    <property type="term" value="P:protein targeting"/>
    <property type="evidence" value="ECO:0007669"/>
    <property type="project" value="InterPro"/>
</dbReference>
<dbReference type="SUPFAM" id="SSF47157">
    <property type="entry name" value="Mitochondrial import receptor subunit Tom20"/>
    <property type="match status" value="1"/>
</dbReference>
<evidence type="ECO:0000256" key="5">
    <source>
        <dbReference type="ARBA" id="ARBA00022787"/>
    </source>
</evidence>
<dbReference type="GO" id="GO:0008320">
    <property type="term" value="F:protein transmembrane transporter activity"/>
    <property type="evidence" value="ECO:0007669"/>
    <property type="project" value="TreeGrafter"/>
</dbReference>
<evidence type="ECO:0000313" key="11">
    <source>
        <dbReference type="EMBL" id="KAJ8794106.1"/>
    </source>
</evidence>
<dbReference type="GO" id="GO:0030150">
    <property type="term" value="P:protein import into mitochondrial matrix"/>
    <property type="evidence" value="ECO:0007669"/>
    <property type="project" value="TreeGrafter"/>
</dbReference>
<dbReference type="GO" id="GO:0006886">
    <property type="term" value="P:intracellular protein transport"/>
    <property type="evidence" value="ECO:0007669"/>
    <property type="project" value="InterPro"/>
</dbReference>
<keyword evidence="5" id="KW-1000">Mitochondrion outer membrane</keyword>
<evidence type="ECO:0000313" key="12">
    <source>
        <dbReference type="Proteomes" id="UP001159641"/>
    </source>
</evidence>
<name>A0AB34HSS4_ESCRO</name>
<dbReference type="Proteomes" id="UP001159641">
    <property type="component" value="Unassembled WGS sequence"/>
</dbReference>
<sequence>MESKLQGQRGDGFTCTVFLVIITWRYSEDFRVEFWTEAKAFPVSCYVYVNLPGEYEKGVDHLTNAIAVCGQPQQLLQVLQQTLPPPVFQMLLTKLPTISQFPAAAVCPLVAEAGLEVCARFLLVPGRGGAGARQLLGGLGLGLGLGLGACVEVALDSSRGGLSAHGWGWVPALWVVWPEAPRRWSLQAIGWDHVSGTKDPKCLPAAFMTPERAADARRLPRRPSKTRSRRKHICSGAGVVLASPALFSQGSQQLQMCRGAGPLSGSDAPVAQGHYHYGCGRHLDQWADALQGPKPAPCEGVGGGCGFCLQVMDHLEASALAGATRVDPSWNSPRTSYLDDISYRQQRGTSPRPSPGLLPADDKTEVREVAVLPESPQQQAEWGWSPGFLPVVHGASPPSSCCHFLFLGDVSGEQTRSWRRDSIAVTGPGTLTSGLLGCPTPPQPAFLQRKEKNGIAWQKFAVRKAFSPNNDQEILSRLIFWREAAAPGWRLQGERSGGAESNVQSDVKAGLLAEQQCWGPSPPGAGDREMVAKYGCHGNVVAAASAADEGHLSACRLRSVLPRPGAKTEFLCSRLLAREAGTEASAPPHVARARAGYPQVTHHHRKHVDLRCSGGRCPAPERKGMVWPGTFPCGGEKGSFQKGVCARQPGPGAQSPEPRGPWPYLNQPLFRERDRILSGVHTQELGQGYQLQELADCHHWLRSFGSCDGCDWRVPWGNRTNCELPECPRRDDLSSQLSRPCLLSFCEGVHSVPPMLASMKALCLRGRGVRTEAHTLWQMFRAVGVCIFFWPRDLSSPTRNRTHAPCRGSSESKPLDRQGSRGRLYLMSWDSAGAFCLTPVTWPSVMASFGALLLRDQS</sequence>
<evidence type="ECO:0000256" key="9">
    <source>
        <dbReference type="ARBA" id="ARBA00023136"/>
    </source>
</evidence>
<dbReference type="PANTHER" id="PTHR12430:SF0">
    <property type="entry name" value="TRANSLOCASE OF OUTER MITOCHONDRIAL MEMBRANE 20"/>
    <property type="match status" value="1"/>
</dbReference>
<protein>
    <submittedName>
        <fullName evidence="11">Uncharacterized protein</fullName>
    </submittedName>
</protein>
<evidence type="ECO:0000256" key="4">
    <source>
        <dbReference type="ARBA" id="ARBA00022692"/>
    </source>
</evidence>
<evidence type="ECO:0000256" key="1">
    <source>
        <dbReference type="ARBA" id="ARBA00004572"/>
    </source>
</evidence>
<evidence type="ECO:0000256" key="6">
    <source>
        <dbReference type="ARBA" id="ARBA00022927"/>
    </source>
</evidence>
<dbReference type="Pfam" id="PF02064">
    <property type="entry name" value="MAS20"/>
    <property type="match status" value="1"/>
</dbReference>
<evidence type="ECO:0000256" key="7">
    <source>
        <dbReference type="ARBA" id="ARBA00022989"/>
    </source>
</evidence>
<evidence type="ECO:0000256" key="10">
    <source>
        <dbReference type="SAM" id="MobiDB-lite"/>
    </source>
</evidence>
<feature type="region of interest" description="Disordered" evidence="10">
    <location>
        <begin position="798"/>
        <end position="818"/>
    </location>
</feature>
<comment type="subcellular location">
    <subcellularLocation>
        <location evidence="1">Mitochondrion outer membrane</location>
        <topology evidence="1">Single-pass membrane protein</topology>
    </subcellularLocation>
</comment>
<comment type="caution">
    <text evidence="11">The sequence shown here is derived from an EMBL/GenBank/DDBJ whole genome shotgun (WGS) entry which is preliminary data.</text>
</comment>
<evidence type="ECO:0000256" key="8">
    <source>
        <dbReference type="ARBA" id="ARBA00023128"/>
    </source>
</evidence>
<keyword evidence="8" id="KW-0496">Mitochondrion</keyword>
<reference evidence="11 12" key="1">
    <citation type="submission" date="2022-11" db="EMBL/GenBank/DDBJ databases">
        <title>Whole genome sequence of Eschrichtius robustus ER-17-0199.</title>
        <authorList>
            <person name="Bruniche-Olsen A."/>
            <person name="Black A.N."/>
            <person name="Fields C.J."/>
            <person name="Walden K."/>
            <person name="Dewoody J.A."/>
        </authorList>
    </citation>
    <scope>NUCLEOTIDE SEQUENCE [LARGE SCALE GENOMIC DNA]</scope>
    <source>
        <strain evidence="11">ER-17-0199</strain>
        <tissue evidence="11">Blubber</tissue>
    </source>
</reference>
<dbReference type="InterPro" id="IPR022422">
    <property type="entry name" value="MAS20_rcpt_metazoan"/>
</dbReference>
<comment type="similarity">
    <text evidence="2">Belongs to the Tom20 family.</text>
</comment>
<keyword evidence="7" id="KW-1133">Transmembrane helix</keyword>
<accession>A0AB34HSS4</accession>
<dbReference type="InterPro" id="IPR002056">
    <property type="entry name" value="MAS20"/>
</dbReference>
<gene>
    <name evidence="11" type="ORF">J1605_019098</name>
</gene>
<dbReference type="Gene3D" id="1.20.960.10">
    <property type="entry name" value="Mitochondrial outer membrane translocase complex, subunit Tom20 domain"/>
    <property type="match status" value="1"/>
</dbReference>
<evidence type="ECO:0000256" key="3">
    <source>
        <dbReference type="ARBA" id="ARBA00022448"/>
    </source>
</evidence>
<feature type="region of interest" description="Disordered" evidence="10">
    <location>
        <begin position="340"/>
        <end position="361"/>
    </location>
</feature>
<keyword evidence="4" id="KW-0812">Transmembrane</keyword>
<keyword evidence="9" id="KW-0472">Membrane</keyword>
<proteinExistence type="inferred from homology"/>
<dbReference type="PRINTS" id="PR01989">
    <property type="entry name" value="EUOM20RECPTR"/>
</dbReference>
<dbReference type="PANTHER" id="PTHR12430">
    <property type="entry name" value="MITOCHONDRIAL IMPORT RECEPTOR SUBUNIT TOM20"/>
    <property type="match status" value="1"/>
</dbReference>